<accession>A0A915IA15</accession>
<keyword evidence="1" id="KW-1185">Reference proteome</keyword>
<dbReference type="WBParaSite" id="nRc.2.0.1.t11014-RA">
    <property type="protein sequence ID" value="nRc.2.0.1.t11014-RA"/>
    <property type="gene ID" value="nRc.2.0.1.g11014"/>
</dbReference>
<evidence type="ECO:0000313" key="1">
    <source>
        <dbReference type="Proteomes" id="UP000887565"/>
    </source>
</evidence>
<sequence>MPLTTFNGWTSYPTKFHFVLQNRMNALDITMGTLTTDATMATVLKATPKNANFLKYSASLTFSATTGSSSFEEEWTYFKVKKTEKRERLVSYTVLRPKGQRTEKIIEKIPKKDKKLSSKDKQ</sequence>
<proteinExistence type="predicted"/>
<name>A0A915IA15_ROMCU</name>
<dbReference type="AlphaFoldDB" id="A0A915IA15"/>
<protein>
    <submittedName>
        <fullName evidence="2">Uncharacterized protein</fullName>
    </submittedName>
</protein>
<evidence type="ECO:0000313" key="2">
    <source>
        <dbReference type="WBParaSite" id="nRc.2.0.1.t11014-RA"/>
    </source>
</evidence>
<organism evidence="1 2">
    <name type="scientific">Romanomermis culicivorax</name>
    <name type="common">Nematode worm</name>
    <dbReference type="NCBI Taxonomy" id="13658"/>
    <lineage>
        <taxon>Eukaryota</taxon>
        <taxon>Metazoa</taxon>
        <taxon>Ecdysozoa</taxon>
        <taxon>Nematoda</taxon>
        <taxon>Enoplea</taxon>
        <taxon>Dorylaimia</taxon>
        <taxon>Mermithida</taxon>
        <taxon>Mermithoidea</taxon>
        <taxon>Mermithidae</taxon>
        <taxon>Romanomermis</taxon>
    </lineage>
</organism>
<dbReference type="Proteomes" id="UP000887565">
    <property type="component" value="Unplaced"/>
</dbReference>
<reference evidence="2" key="1">
    <citation type="submission" date="2022-11" db="UniProtKB">
        <authorList>
            <consortium name="WormBaseParasite"/>
        </authorList>
    </citation>
    <scope>IDENTIFICATION</scope>
</reference>